<evidence type="ECO:0000313" key="2">
    <source>
        <dbReference type="Proteomes" id="UP000805704"/>
    </source>
</evidence>
<feature type="non-terminal residue" evidence="1">
    <location>
        <position position="1"/>
    </location>
</feature>
<reference evidence="1" key="1">
    <citation type="submission" date="2020-04" db="EMBL/GenBank/DDBJ databases">
        <title>A chromosome-scale assembly and high-density genetic map of the yellow drum (Nibea albiflora) genome.</title>
        <authorList>
            <person name="Xu D."/>
            <person name="Zhang W."/>
            <person name="Chen R."/>
            <person name="Tan P."/>
            <person name="Wang L."/>
            <person name="Song H."/>
            <person name="Tian L."/>
            <person name="Zhu Q."/>
            <person name="Wang B."/>
        </authorList>
    </citation>
    <scope>NUCLEOTIDE SEQUENCE</scope>
    <source>
        <strain evidence="1">ZJHYS-2018</strain>
    </source>
</reference>
<organism evidence="1 2">
    <name type="scientific">Nibea albiflora</name>
    <name type="common">Yellow drum</name>
    <name type="synonym">Corvina albiflora</name>
    <dbReference type="NCBI Taxonomy" id="240163"/>
    <lineage>
        <taxon>Eukaryota</taxon>
        <taxon>Metazoa</taxon>
        <taxon>Chordata</taxon>
        <taxon>Craniata</taxon>
        <taxon>Vertebrata</taxon>
        <taxon>Euteleostomi</taxon>
        <taxon>Actinopterygii</taxon>
        <taxon>Neopterygii</taxon>
        <taxon>Teleostei</taxon>
        <taxon>Neoteleostei</taxon>
        <taxon>Acanthomorphata</taxon>
        <taxon>Eupercaria</taxon>
        <taxon>Sciaenidae</taxon>
        <taxon>Nibea</taxon>
    </lineage>
</organism>
<sequence length="72" mass="8248">QDDESNQLKGIKQKVRSSRTRELGLKSDRRSCRRERSTNRTVNDSVAERKNRETRALPLTMVMGTVRSSPCA</sequence>
<name>A0ACB7FJ01_NIBAL</name>
<gene>
    <name evidence="1" type="ORF">GBF38_002812</name>
</gene>
<evidence type="ECO:0000313" key="1">
    <source>
        <dbReference type="EMBL" id="KAG8014450.1"/>
    </source>
</evidence>
<dbReference type="Proteomes" id="UP000805704">
    <property type="component" value="Chromosome 1"/>
</dbReference>
<keyword evidence="2" id="KW-1185">Reference proteome</keyword>
<comment type="caution">
    <text evidence="1">The sequence shown here is derived from an EMBL/GenBank/DDBJ whole genome shotgun (WGS) entry which is preliminary data.</text>
</comment>
<protein>
    <submittedName>
        <fullName evidence="1">Uncharacterized protein</fullName>
    </submittedName>
</protein>
<dbReference type="EMBL" id="CM024789">
    <property type="protein sequence ID" value="KAG8014450.1"/>
    <property type="molecule type" value="Genomic_DNA"/>
</dbReference>
<accession>A0ACB7FJ01</accession>
<proteinExistence type="predicted"/>